<name>A0AAQ3QRM4_9LILI</name>
<sequence>MIERTGGSTGSASDPNLRMPASSKSVDGRKASLPHNHRVGPHCCTKGTGGRSTDCSSCHRPTPSRTAAALSILAVSGVLVTVESRPRC</sequence>
<evidence type="ECO:0000313" key="3">
    <source>
        <dbReference type="Proteomes" id="UP001327560"/>
    </source>
</evidence>
<evidence type="ECO:0000313" key="2">
    <source>
        <dbReference type="EMBL" id="WOL18958.1"/>
    </source>
</evidence>
<protein>
    <submittedName>
        <fullName evidence="2">Uncharacterized protein</fullName>
    </submittedName>
</protein>
<proteinExistence type="predicted"/>
<dbReference type="EMBL" id="CP136898">
    <property type="protein sequence ID" value="WOL18958.1"/>
    <property type="molecule type" value="Genomic_DNA"/>
</dbReference>
<organism evidence="2 3">
    <name type="scientific">Canna indica</name>
    <name type="common">Indian-shot</name>
    <dbReference type="NCBI Taxonomy" id="4628"/>
    <lineage>
        <taxon>Eukaryota</taxon>
        <taxon>Viridiplantae</taxon>
        <taxon>Streptophyta</taxon>
        <taxon>Embryophyta</taxon>
        <taxon>Tracheophyta</taxon>
        <taxon>Spermatophyta</taxon>
        <taxon>Magnoliopsida</taxon>
        <taxon>Liliopsida</taxon>
        <taxon>Zingiberales</taxon>
        <taxon>Cannaceae</taxon>
        <taxon>Canna</taxon>
    </lineage>
</organism>
<reference evidence="2 3" key="1">
    <citation type="submission" date="2023-10" db="EMBL/GenBank/DDBJ databases">
        <title>Chromosome-scale genome assembly provides insights into flower coloration mechanisms of Canna indica.</title>
        <authorList>
            <person name="Li C."/>
        </authorList>
    </citation>
    <scope>NUCLEOTIDE SEQUENCE [LARGE SCALE GENOMIC DNA]</scope>
    <source>
        <tissue evidence="2">Flower</tissue>
    </source>
</reference>
<gene>
    <name evidence="2" type="ORF">Cni_G27755</name>
</gene>
<dbReference type="AlphaFoldDB" id="A0AAQ3QRM4"/>
<accession>A0AAQ3QRM4</accession>
<keyword evidence="3" id="KW-1185">Reference proteome</keyword>
<feature type="region of interest" description="Disordered" evidence="1">
    <location>
        <begin position="1"/>
        <end position="60"/>
    </location>
</feature>
<dbReference type="Proteomes" id="UP001327560">
    <property type="component" value="Chromosome 9"/>
</dbReference>
<evidence type="ECO:0000256" key="1">
    <source>
        <dbReference type="SAM" id="MobiDB-lite"/>
    </source>
</evidence>